<dbReference type="EMBL" id="HBGJ01044959">
    <property type="protein sequence ID" value="CAD9269790.1"/>
    <property type="molecule type" value="Transcribed_RNA"/>
</dbReference>
<sequence>MADWRAVMDAEAMEAGRANRYRELVLAICKVDGFEKPTPEAMSTAKATDESCFKKATSWANYLERTGKKLKKLKDHYESKYGKPFEDTAALAARKAERAAAAKKKMAAQGPLLSEDQRRSYQMLLNYMLGDEGKKMIRESIKEMAAKKPEYKDRIVHWYNNGKNLKARLPTMERLSKDDRKVIEQLFKLKRFLEQKRERDPGKEEKRSSKRPAEFAPDVHAAYLPWLNGLWPAAYASVDGRGSADEEALGTSATGGNANWIIGYVRETLDGRTGLGYALADEAGMRHAAPFRRSPLPAAKVNEILGSPKATEEEKAAVTPPHIPAVAAASLRRLSLSYRGLKVDLRLGGRVAEAKAATGLALDLTEGSLTFALPGGGATADAPPPPAAAQAEAPRKRRRLSTFRNGFLLPSRPAANPNPQTEANAKPRPQASSLAFDAMLQEWSRTALSVLRQWMLRARAVCAADDAASSDDDDALAACPIHAEVLCRIAVWLQGCLFRLAQGKDVGQMPPLTCLPTTRTQLDPVTLTAR</sequence>
<organism evidence="2">
    <name type="scientific">Phaeomonas parva</name>
    <dbReference type="NCBI Taxonomy" id="124430"/>
    <lineage>
        <taxon>Eukaryota</taxon>
        <taxon>Sar</taxon>
        <taxon>Stramenopiles</taxon>
        <taxon>Ochrophyta</taxon>
        <taxon>Pinguiophyceae</taxon>
        <taxon>Pinguiochrysidales</taxon>
        <taxon>Pinguiochrysidaceae</taxon>
        <taxon>Phaeomonas</taxon>
    </lineage>
</organism>
<gene>
    <name evidence="2" type="ORF">PPAR1163_LOCUS28227</name>
</gene>
<reference evidence="2" key="1">
    <citation type="submission" date="2021-01" db="EMBL/GenBank/DDBJ databases">
        <authorList>
            <person name="Corre E."/>
            <person name="Pelletier E."/>
            <person name="Niang G."/>
            <person name="Scheremetjew M."/>
            <person name="Finn R."/>
            <person name="Kale V."/>
            <person name="Holt S."/>
            <person name="Cochrane G."/>
            <person name="Meng A."/>
            <person name="Brown T."/>
            <person name="Cohen L."/>
        </authorList>
    </citation>
    <scope>NUCLEOTIDE SEQUENCE</scope>
    <source>
        <strain evidence="2">CCMP2877</strain>
    </source>
</reference>
<accession>A0A7S1UJY1</accession>
<evidence type="ECO:0000256" key="1">
    <source>
        <dbReference type="SAM" id="MobiDB-lite"/>
    </source>
</evidence>
<feature type="region of interest" description="Disordered" evidence="1">
    <location>
        <begin position="194"/>
        <end position="213"/>
    </location>
</feature>
<protein>
    <submittedName>
        <fullName evidence="2">Uncharacterized protein</fullName>
    </submittedName>
</protein>
<evidence type="ECO:0000313" key="2">
    <source>
        <dbReference type="EMBL" id="CAD9269790.1"/>
    </source>
</evidence>
<feature type="region of interest" description="Disordered" evidence="1">
    <location>
        <begin position="375"/>
        <end position="430"/>
    </location>
</feature>
<name>A0A7S1UJY1_9STRA</name>
<proteinExistence type="predicted"/>
<dbReference type="AlphaFoldDB" id="A0A7S1UJY1"/>